<evidence type="ECO:0000256" key="1">
    <source>
        <dbReference type="SAM" id="MobiDB-lite"/>
    </source>
</evidence>
<dbReference type="Proteomes" id="UP000837857">
    <property type="component" value="Chromosome 8"/>
</dbReference>
<reference evidence="2" key="1">
    <citation type="submission" date="2022-03" db="EMBL/GenBank/DDBJ databases">
        <authorList>
            <person name="Martin H S."/>
        </authorList>
    </citation>
    <scope>NUCLEOTIDE SEQUENCE</scope>
</reference>
<evidence type="ECO:0000313" key="3">
    <source>
        <dbReference type="Proteomes" id="UP000837857"/>
    </source>
</evidence>
<accession>A0ABN8J5F4</accession>
<feature type="compositionally biased region" description="Basic and acidic residues" evidence="1">
    <location>
        <begin position="73"/>
        <end position="88"/>
    </location>
</feature>
<feature type="region of interest" description="Disordered" evidence="1">
    <location>
        <begin position="58"/>
        <end position="107"/>
    </location>
</feature>
<feature type="non-terminal residue" evidence="2">
    <location>
        <position position="1"/>
    </location>
</feature>
<proteinExistence type="predicted"/>
<protein>
    <submittedName>
        <fullName evidence="2">Uncharacterized protein</fullName>
    </submittedName>
</protein>
<name>A0ABN8J5F4_9NEOP</name>
<evidence type="ECO:0000313" key="2">
    <source>
        <dbReference type="EMBL" id="CAH2075309.1"/>
    </source>
</evidence>
<gene>
    <name evidence="2" type="ORF">IPOD504_LOCUS16679</name>
</gene>
<sequence length="308" mass="34800">MDCCNYGEYRHAHGQYAWDGYGYALPYAPYAHGYYAPHAHDPYARYYRYDYPAPHTHHNEHPMPMDYGAYSTKESRGRRTLSRRDQRSHPPAHHLPHPHTSSSECGVTGRRSGYCETQMWPHYQMGVLAGGGWSATNAAGSMWASRGMCSREQVRYMPSDCRMIKSSQISHPNQLCAPDGRSTPFPVYENGSYASDNGKHSCAVEVTAKSVTQSEIARPVRERIFSEPQRGPSEEKRPPVVPLPAFQQAFGSTEIGKFAEAFSRAEVAHEAEDISNDNFTFESFQDWEGAAEWSSPPANREIKCEENY</sequence>
<dbReference type="EMBL" id="OW152820">
    <property type="protein sequence ID" value="CAH2075309.1"/>
    <property type="molecule type" value="Genomic_DNA"/>
</dbReference>
<keyword evidence="3" id="KW-1185">Reference proteome</keyword>
<organism evidence="2 3">
    <name type="scientific">Iphiclides podalirius</name>
    <name type="common">scarce swallowtail</name>
    <dbReference type="NCBI Taxonomy" id="110791"/>
    <lineage>
        <taxon>Eukaryota</taxon>
        <taxon>Metazoa</taxon>
        <taxon>Ecdysozoa</taxon>
        <taxon>Arthropoda</taxon>
        <taxon>Hexapoda</taxon>
        <taxon>Insecta</taxon>
        <taxon>Pterygota</taxon>
        <taxon>Neoptera</taxon>
        <taxon>Endopterygota</taxon>
        <taxon>Lepidoptera</taxon>
        <taxon>Glossata</taxon>
        <taxon>Ditrysia</taxon>
        <taxon>Papilionoidea</taxon>
        <taxon>Papilionidae</taxon>
        <taxon>Papilioninae</taxon>
        <taxon>Iphiclides</taxon>
    </lineage>
</organism>